<evidence type="ECO:0000256" key="2">
    <source>
        <dbReference type="SAM" id="MobiDB-lite"/>
    </source>
</evidence>
<reference evidence="4" key="1">
    <citation type="submission" date="2021-03" db="EMBL/GenBank/DDBJ databases">
        <title>The complete genome sequence of Acetobacter sp. TBRC 12339.</title>
        <authorList>
            <person name="Charoenyingcharoen P."/>
            <person name="Yukphan P."/>
        </authorList>
    </citation>
    <scope>NUCLEOTIDE SEQUENCE</scope>
    <source>
        <strain evidence="4">TBRC 12339</strain>
    </source>
</reference>
<dbReference type="GO" id="GO:0003677">
    <property type="term" value="F:DNA binding"/>
    <property type="evidence" value="ECO:0007669"/>
    <property type="project" value="InterPro"/>
</dbReference>
<dbReference type="Proteomes" id="UP000664073">
    <property type="component" value="Unassembled WGS sequence"/>
</dbReference>
<dbReference type="PANTHER" id="PTHR33375">
    <property type="entry name" value="CHROMOSOME-PARTITIONING PROTEIN PARB-RELATED"/>
    <property type="match status" value="1"/>
</dbReference>
<dbReference type="SUPFAM" id="SSF109709">
    <property type="entry name" value="KorB DNA-binding domain-like"/>
    <property type="match status" value="1"/>
</dbReference>
<dbReference type="InterPro" id="IPR050336">
    <property type="entry name" value="Chromosome_partition/occlusion"/>
</dbReference>
<comment type="caution">
    <text evidence="4">The sequence shown here is derived from an EMBL/GenBank/DDBJ whole genome shotgun (WGS) entry which is preliminary data.</text>
</comment>
<dbReference type="InterPro" id="IPR036086">
    <property type="entry name" value="ParB/Sulfiredoxin_sf"/>
</dbReference>
<dbReference type="Pfam" id="PF18090">
    <property type="entry name" value="SoPB_HTH"/>
    <property type="match status" value="1"/>
</dbReference>
<feature type="region of interest" description="Disordered" evidence="2">
    <location>
        <begin position="1"/>
        <end position="27"/>
    </location>
</feature>
<sequence length="340" mass="37711">MSRKQAKYLEGLLGDEKEPGAPTQERAKPTTLLNRASALARVQSGEVKQVTQLELDPSRVKVWPGNARRYDSLTEENCADLLDALVAENGQKIPAVVRRITNDPHADYEVIAGTRRHWAVKWLRAHSYPDFKFLAQVHNLDDEAAFRLADIENRSRKDVSDIERARNYLGALEAHYGGKQRRMAERLKVSEGWLSKMLKVAALPDSVLDAFNSLEDVLLKPAYELAKAYEVADRREKIDAEAKVIVFEQQALKASGKSALAGPDVLRRLLKSTAKDAPAKDWTGYATHGKTGRVALSVENCGRQGITFKVHSGSGESAEDLAKAFREVLEKLQATGIIVN</sequence>
<comment type="similarity">
    <text evidence="1">Belongs to the ParB family.</text>
</comment>
<dbReference type="Pfam" id="PF02195">
    <property type="entry name" value="ParB_N"/>
    <property type="match status" value="1"/>
</dbReference>
<dbReference type="SUPFAM" id="SSF110849">
    <property type="entry name" value="ParB/Sulfiredoxin"/>
    <property type="match status" value="1"/>
</dbReference>
<accession>A0A939HRA3</accession>
<feature type="domain" description="ParB-like N-terminal" evidence="3">
    <location>
        <begin position="53"/>
        <end position="154"/>
    </location>
</feature>
<organism evidence="4 5">
    <name type="scientific">Acetobacter garciniae</name>
    <dbReference type="NCBI Taxonomy" id="2817435"/>
    <lineage>
        <taxon>Bacteria</taxon>
        <taxon>Pseudomonadati</taxon>
        <taxon>Pseudomonadota</taxon>
        <taxon>Alphaproteobacteria</taxon>
        <taxon>Acetobacterales</taxon>
        <taxon>Acetobacteraceae</taxon>
        <taxon>Acetobacter</taxon>
    </lineage>
</organism>
<dbReference type="NCBIfam" id="TIGR00180">
    <property type="entry name" value="parB_part"/>
    <property type="match status" value="1"/>
</dbReference>
<dbReference type="SMART" id="SM00470">
    <property type="entry name" value="ParB"/>
    <property type="match status" value="1"/>
</dbReference>
<dbReference type="CDD" id="cd16405">
    <property type="entry name" value="RepB_like_N"/>
    <property type="match status" value="1"/>
</dbReference>
<keyword evidence="5" id="KW-1185">Reference proteome</keyword>
<dbReference type="InterPro" id="IPR037972">
    <property type="entry name" value="RepB_N"/>
</dbReference>
<evidence type="ECO:0000313" key="4">
    <source>
        <dbReference type="EMBL" id="MBO1326191.1"/>
    </source>
</evidence>
<dbReference type="Gene3D" id="1.10.10.2830">
    <property type="match status" value="1"/>
</dbReference>
<dbReference type="InterPro" id="IPR040873">
    <property type="entry name" value="SoPB_HTH"/>
</dbReference>
<dbReference type="PANTHER" id="PTHR33375:SF1">
    <property type="entry name" value="CHROMOSOME-PARTITIONING PROTEIN PARB-RELATED"/>
    <property type="match status" value="1"/>
</dbReference>
<evidence type="ECO:0000256" key="1">
    <source>
        <dbReference type="ARBA" id="ARBA00006295"/>
    </source>
</evidence>
<dbReference type="InterPro" id="IPR003115">
    <property type="entry name" value="ParB_N"/>
</dbReference>
<dbReference type="GO" id="GO:0007059">
    <property type="term" value="P:chromosome segregation"/>
    <property type="evidence" value="ECO:0007669"/>
    <property type="project" value="TreeGrafter"/>
</dbReference>
<dbReference type="RefSeq" id="WP_207846882.1">
    <property type="nucleotide sequence ID" value="NZ_JAFVMH010000008.1"/>
</dbReference>
<gene>
    <name evidence="4" type="ORF">J2D77_13635</name>
</gene>
<dbReference type="GO" id="GO:0005694">
    <property type="term" value="C:chromosome"/>
    <property type="evidence" value="ECO:0007669"/>
    <property type="project" value="TreeGrafter"/>
</dbReference>
<evidence type="ECO:0000259" key="3">
    <source>
        <dbReference type="SMART" id="SM00470"/>
    </source>
</evidence>
<protein>
    <submittedName>
        <fullName evidence="4">ParB/RepB/Spo0J family partition protein</fullName>
    </submittedName>
</protein>
<proteinExistence type="inferred from homology"/>
<dbReference type="EMBL" id="JAFVMH010000008">
    <property type="protein sequence ID" value="MBO1326191.1"/>
    <property type="molecule type" value="Genomic_DNA"/>
</dbReference>
<dbReference type="InterPro" id="IPR004437">
    <property type="entry name" value="ParB/RepB/Spo0J"/>
</dbReference>
<evidence type="ECO:0000313" key="5">
    <source>
        <dbReference type="Proteomes" id="UP000664073"/>
    </source>
</evidence>
<name>A0A939HRA3_9PROT</name>
<dbReference type="AlphaFoldDB" id="A0A939HRA3"/>